<dbReference type="Proteomes" id="UP000037923">
    <property type="component" value="Unassembled WGS sequence"/>
</dbReference>
<evidence type="ECO:0000313" key="3">
    <source>
        <dbReference type="Proteomes" id="UP000037923"/>
    </source>
</evidence>
<reference evidence="2 3" key="1">
    <citation type="submission" date="2015-07" db="EMBL/GenBank/DDBJ databases">
        <title>High-quality genome of monoxenous trypanosomatid Leptomonas pyrrhocoris.</title>
        <authorList>
            <person name="Flegontov P."/>
            <person name="Butenko A."/>
            <person name="Firsov S."/>
            <person name="Vlcek C."/>
            <person name="Logacheva M.D."/>
            <person name="Field M."/>
            <person name="Filatov D."/>
            <person name="Flegontova O."/>
            <person name="Gerasimov E."/>
            <person name="Jackson A.P."/>
            <person name="Kelly S."/>
            <person name="Opperdoes F."/>
            <person name="O'Reilly A."/>
            <person name="Votypka J."/>
            <person name="Yurchenko V."/>
            <person name="Lukes J."/>
        </authorList>
    </citation>
    <scope>NUCLEOTIDE SEQUENCE [LARGE SCALE GENOMIC DNA]</scope>
    <source>
        <strain evidence="2">H10</strain>
    </source>
</reference>
<feature type="region of interest" description="Disordered" evidence="1">
    <location>
        <begin position="374"/>
        <end position="423"/>
    </location>
</feature>
<protein>
    <submittedName>
        <fullName evidence="2">Uncharacterized protein</fullName>
    </submittedName>
</protein>
<feature type="compositionally biased region" description="Low complexity" evidence="1">
    <location>
        <begin position="1"/>
        <end position="18"/>
    </location>
</feature>
<feature type="compositionally biased region" description="Polar residues" evidence="1">
    <location>
        <begin position="278"/>
        <end position="289"/>
    </location>
</feature>
<evidence type="ECO:0000256" key="1">
    <source>
        <dbReference type="SAM" id="MobiDB-lite"/>
    </source>
</evidence>
<dbReference type="RefSeq" id="XP_015659352.1">
    <property type="nucleotide sequence ID" value="XM_015801951.1"/>
</dbReference>
<feature type="region of interest" description="Disordered" evidence="1">
    <location>
        <begin position="245"/>
        <end position="291"/>
    </location>
</feature>
<feature type="compositionally biased region" description="Basic and acidic residues" evidence="1">
    <location>
        <begin position="256"/>
        <end position="269"/>
    </location>
</feature>
<keyword evidence="3" id="KW-1185">Reference proteome</keyword>
<sequence>MGNPKKATSKSGAGSSRDSSLRSRRRRFSSSSDLWPEVAPEEMSRRGRQLRKSLSTSRDQLLYLQALFPYAAYDELMSVITKTDGPDEAAEHAYEAFNPDYTGYLYLKEQTDVMGNTKSTKAQRATAFSGLKESLEERAADALRAGAFGNLSQLQEYHETVGLFAIDTTEWDRAMLLPARSLAEMAFMDLPLRDEPSSSSASSCSDHADARTDHEQHAKPRLLSLALDESNSRFMDSSFVRQRTGSCDTAVLSPEQPREKRGGKPRDGCRTPIASAATPESGQRCQAPQEQEETGMLYLQDSDPVCKAPIIAWAPEAIRVGPAEALRQQEGALRVFDEATFFTDPLLAHKGFSTPLQTPLKRVTFSPSKAAAATAHGADAHRSKAAAEAADVPPLLAVSPNVSPRTAAERHEPVDSASDSLPFIGDDEEEEEDVECEVEESAGSEVFERADGRRKAEKNCVAGNGRRGRVEKRTPPPPLLELRDVTSNAVFSEFSRKTEDGDVRGSAVEHQPDCTATSHSDVSMRLARQVSLRETTVETLKTRKRRPLTSSEKIKQRMRTLKPVGNLVFRENPESSPTVATAENVFGEDDGRHTPAASHSTRMTATTLENALYTEGDIYADRPRNEGAPPVPGSGSQVLGSAAADAATATAAAGPSSSSPGEHRDRVYGQVVTIPAAHAGCSSLDPAAYLNSEEERWSGIVEVLKPFEEVFGSKFRCELVRCVHDDCPVIRPCLTELLQRLLHVVGMAVLGVRVAEGFAEEPMDLPLFGSILLSTSPVKLHELVFREEKCKLIFCDEGTRLQVKLNVKKVKLEPIQFAYIDEAAAARQNREAEQARRKMPQPRSNAAAWTLRHNTQEKYEHGVTRGTATISAANVKLKGIVYVWLTASGKVHVAFQEAKVSVGSFHVSTDVSKLNFLFTVGSPLLRLFVERVLLDAVKGMHTF</sequence>
<dbReference type="OrthoDB" id="273054at2759"/>
<feature type="region of interest" description="Disordered" evidence="1">
    <location>
        <begin position="620"/>
        <end position="664"/>
    </location>
</feature>
<feature type="region of interest" description="Disordered" evidence="1">
    <location>
        <begin position="497"/>
        <end position="520"/>
    </location>
</feature>
<dbReference type="OMA" id="RCIHDEC"/>
<dbReference type="VEuPathDB" id="TriTrypDB:LpyrH10_07_1210"/>
<evidence type="ECO:0000313" key="2">
    <source>
        <dbReference type="EMBL" id="KPA80913.1"/>
    </source>
</evidence>
<comment type="caution">
    <text evidence="2">The sequence shown here is derived from an EMBL/GenBank/DDBJ whole genome shotgun (WGS) entry which is preliminary data.</text>
</comment>
<gene>
    <name evidence="2" type="ORF">ABB37_04314</name>
</gene>
<dbReference type="AlphaFoldDB" id="A0A0M9G2H8"/>
<feature type="compositionally biased region" description="Low complexity" evidence="1">
    <location>
        <begin position="640"/>
        <end position="660"/>
    </location>
</feature>
<dbReference type="EMBL" id="LGTL01000007">
    <property type="protein sequence ID" value="KPA80913.1"/>
    <property type="molecule type" value="Genomic_DNA"/>
</dbReference>
<dbReference type="GeneID" id="26904605"/>
<feature type="region of interest" description="Disordered" evidence="1">
    <location>
        <begin position="1"/>
        <end position="52"/>
    </location>
</feature>
<proteinExistence type="predicted"/>
<feature type="compositionally biased region" description="Basic and acidic residues" evidence="1">
    <location>
        <begin position="206"/>
        <end position="218"/>
    </location>
</feature>
<accession>A0A0M9G2H8</accession>
<name>A0A0M9G2H8_LEPPY</name>
<feature type="region of interest" description="Disordered" evidence="1">
    <location>
        <begin position="193"/>
        <end position="218"/>
    </location>
</feature>
<organism evidence="2 3">
    <name type="scientific">Leptomonas pyrrhocoris</name>
    <name type="common">Firebug parasite</name>
    <dbReference type="NCBI Taxonomy" id="157538"/>
    <lineage>
        <taxon>Eukaryota</taxon>
        <taxon>Discoba</taxon>
        <taxon>Euglenozoa</taxon>
        <taxon>Kinetoplastea</taxon>
        <taxon>Metakinetoplastina</taxon>
        <taxon>Trypanosomatida</taxon>
        <taxon>Trypanosomatidae</taxon>
        <taxon>Leishmaniinae</taxon>
        <taxon>Leptomonas</taxon>
    </lineage>
</organism>